<dbReference type="Proteomes" id="UP000257109">
    <property type="component" value="Unassembled WGS sequence"/>
</dbReference>
<keyword evidence="1" id="KW-1133">Transmembrane helix</keyword>
<comment type="caution">
    <text evidence="2">The sequence shown here is derived from an EMBL/GenBank/DDBJ whole genome shotgun (WGS) entry which is preliminary data.</text>
</comment>
<organism evidence="2 3">
    <name type="scientific">Mucuna pruriens</name>
    <name type="common">Velvet bean</name>
    <name type="synonym">Dolichos pruriens</name>
    <dbReference type="NCBI Taxonomy" id="157652"/>
    <lineage>
        <taxon>Eukaryota</taxon>
        <taxon>Viridiplantae</taxon>
        <taxon>Streptophyta</taxon>
        <taxon>Embryophyta</taxon>
        <taxon>Tracheophyta</taxon>
        <taxon>Spermatophyta</taxon>
        <taxon>Magnoliopsida</taxon>
        <taxon>eudicotyledons</taxon>
        <taxon>Gunneridae</taxon>
        <taxon>Pentapetalae</taxon>
        <taxon>rosids</taxon>
        <taxon>fabids</taxon>
        <taxon>Fabales</taxon>
        <taxon>Fabaceae</taxon>
        <taxon>Papilionoideae</taxon>
        <taxon>50 kb inversion clade</taxon>
        <taxon>NPAAA clade</taxon>
        <taxon>indigoferoid/millettioid clade</taxon>
        <taxon>Phaseoleae</taxon>
        <taxon>Mucuna</taxon>
    </lineage>
</organism>
<evidence type="ECO:0000256" key="1">
    <source>
        <dbReference type="SAM" id="Phobius"/>
    </source>
</evidence>
<proteinExistence type="predicted"/>
<evidence type="ECO:0000313" key="2">
    <source>
        <dbReference type="EMBL" id="RDY02690.1"/>
    </source>
</evidence>
<feature type="transmembrane region" description="Helical" evidence="1">
    <location>
        <begin position="7"/>
        <end position="24"/>
    </location>
</feature>
<keyword evidence="1" id="KW-0472">Membrane</keyword>
<dbReference type="OrthoDB" id="411211at2759"/>
<keyword evidence="1" id="KW-0812">Transmembrane</keyword>
<dbReference type="Gene3D" id="3.60.21.10">
    <property type="match status" value="1"/>
</dbReference>
<evidence type="ECO:0000313" key="3">
    <source>
        <dbReference type="Proteomes" id="UP000257109"/>
    </source>
</evidence>
<keyword evidence="3" id="KW-1185">Reference proteome</keyword>
<dbReference type="PANTHER" id="PTHR32254">
    <property type="entry name" value="EXPRESSED PROTEIN"/>
    <property type="match status" value="1"/>
</dbReference>
<dbReference type="InterPro" id="IPR029052">
    <property type="entry name" value="Metallo-depent_PP-like"/>
</dbReference>
<gene>
    <name evidence="2" type="ORF">CR513_13817</name>
</gene>
<dbReference type="AlphaFoldDB" id="A0A371HIV9"/>
<sequence>MEKTSWACTVITQVCLCCALYISLNLGHPQTSLNINASSDLYFISVKGGFRPLTQQFHLLKQLLGLILILLSIFLLLSLMLMKMEKVASAYKASFVVSSSELGEYDPLMQNATEHFPSLRLPWYTTYTTTSSKPKGQEVGCFVKKIKTSNGITLDVISVDTELLQDSVLRGSLSVHRNNQLNWLIKTLAANSSNWRIVVGYRPLVVCGENKEQLKKTQNVYLSGQDCSSHAIDASVAYIGNPDPIAKEPYSIFLNGNSVYKRELANGFLLHRVSSLKIVTYYINFAGEVAFTTVLQQKGREIILH</sequence>
<dbReference type="SUPFAM" id="SSF56300">
    <property type="entry name" value="Metallo-dependent phosphatases"/>
    <property type="match status" value="1"/>
</dbReference>
<dbReference type="STRING" id="157652.A0A371HIV9"/>
<reference evidence="2" key="1">
    <citation type="submission" date="2018-05" db="EMBL/GenBank/DDBJ databases">
        <title>Draft genome of Mucuna pruriens seed.</title>
        <authorList>
            <person name="Nnadi N.E."/>
            <person name="Vos R."/>
            <person name="Hasami M.H."/>
            <person name="Devisetty U.K."/>
            <person name="Aguiy J.C."/>
        </authorList>
    </citation>
    <scope>NUCLEOTIDE SEQUENCE [LARGE SCALE GENOMIC DNA]</scope>
    <source>
        <strain evidence="2">JCA_2017</strain>
    </source>
</reference>
<accession>A0A371HIV9</accession>
<protein>
    <submittedName>
        <fullName evidence="2">Uncharacterized protein</fullName>
    </submittedName>
</protein>
<dbReference type="PANTHER" id="PTHR32254:SF5">
    <property type="entry name" value="CALCINEURIN-LIKE METALLO-PHOSPHOESTERASE SUPERFAMILY PROTEIN"/>
    <property type="match status" value="1"/>
</dbReference>
<name>A0A371HIV9_MUCPR</name>
<feature type="non-terminal residue" evidence="2">
    <location>
        <position position="1"/>
    </location>
</feature>
<feature type="transmembrane region" description="Helical" evidence="1">
    <location>
        <begin position="63"/>
        <end position="82"/>
    </location>
</feature>
<dbReference type="EMBL" id="QJKJ01002479">
    <property type="protein sequence ID" value="RDY02690.1"/>
    <property type="molecule type" value="Genomic_DNA"/>
</dbReference>